<dbReference type="EMBL" id="WMLF01000733">
    <property type="protein sequence ID" value="MBB1247046.1"/>
    <property type="molecule type" value="Genomic_DNA"/>
</dbReference>
<dbReference type="Proteomes" id="UP000766698">
    <property type="component" value="Unassembled WGS sequence"/>
</dbReference>
<protein>
    <submittedName>
        <fullName evidence="1">Uncharacterized protein</fullName>
    </submittedName>
</protein>
<accession>A0ABR6ENY1</accession>
<sequence>MPILLSPWAQRWVDPERLPCVRYDWREYYDRDWSDYHDRGRDWRDRDPRG</sequence>
<name>A0ABR6ENY1_9ACTN</name>
<organism evidence="1 2">
    <name type="scientific">Streptomyces durbertensis</name>
    <dbReference type="NCBI Taxonomy" id="2448886"/>
    <lineage>
        <taxon>Bacteria</taxon>
        <taxon>Bacillati</taxon>
        <taxon>Actinomycetota</taxon>
        <taxon>Actinomycetes</taxon>
        <taxon>Kitasatosporales</taxon>
        <taxon>Streptomycetaceae</taxon>
        <taxon>Streptomyces</taxon>
    </lineage>
</organism>
<comment type="caution">
    <text evidence="1">The sequence shown here is derived from an EMBL/GenBank/DDBJ whole genome shotgun (WGS) entry which is preliminary data.</text>
</comment>
<evidence type="ECO:0000313" key="2">
    <source>
        <dbReference type="Proteomes" id="UP000766698"/>
    </source>
</evidence>
<keyword evidence="2" id="KW-1185">Reference proteome</keyword>
<gene>
    <name evidence="1" type="ORF">GL263_26375</name>
</gene>
<evidence type="ECO:0000313" key="1">
    <source>
        <dbReference type="EMBL" id="MBB1247046.1"/>
    </source>
</evidence>
<reference evidence="2" key="1">
    <citation type="journal article" date="2020" name="Syst. Appl. Microbiol.">
        <title>Streptomyces alkaliterrae sp. nov., isolated from an alkaline soil, and emended descriptions of Streptomyces alkaliphilus, Streptomyces calidiresistens and Streptomyces durbertensis.</title>
        <authorList>
            <person name="Swiecimska M."/>
            <person name="Golinska P."/>
            <person name="Nouioui I."/>
            <person name="Wypij M."/>
            <person name="Rai M."/>
            <person name="Sangal V."/>
            <person name="Goodfellow M."/>
        </authorList>
    </citation>
    <scope>NUCLEOTIDE SEQUENCE [LARGE SCALE GENOMIC DNA]</scope>
    <source>
        <strain evidence="2">DSM 104538</strain>
    </source>
</reference>
<proteinExistence type="predicted"/>